<keyword evidence="2" id="KW-1185">Reference proteome</keyword>
<sequence>MIRDIKRPLKGIFPRDFIGPFFVCTISEKNGASKEPDIIVICQVPAISQPGEYADAKHKGA</sequence>
<evidence type="ECO:0000313" key="1">
    <source>
        <dbReference type="EMBL" id="BBH23797.1"/>
    </source>
</evidence>
<name>A0A3G9IY18_9BACL</name>
<dbReference type="KEGG" id="pbk:Back11_51420"/>
<evidence type="ECO:0000313" key="2">
    <source>
        <dbReference type="Proteomes" id="UP000275368"/>
    </source>
</evidence>
<dbReference type="Proteomes" id="UP000275368">
    <property type="component" value="Chromosome"/>
</dbReference>
<organism evidence="1 2">
    <name type="scientific">Paenibacillus baekrokdamisoli</name>
    <dbReference type="NCBI Taxonomy" id="1712516"/>
    <lineage>
        <taxon>Bacteria</taxon>
        <taxon>Bacillati</taxon>
        <taxon>Bacillota</taxon>
        <taxon>Bacilli</taxon>
        <taxon>Bacillales</taxon>
        <taxon>Paenibacillaceae</taxon>
        <taxon>Paenibacillus</taxon>
    </lineage>
</organism>
<gene>
    <name evidence="1" type="ORF">Back11_51420</name>
</gene>
<dbReference type="AlphaFoldDB" id="A0A3G9IY18"/>
<dbReference type="EMBL" id="AP019308">
    <property type="protein sequence ID" value="BBH23797.1"/>
    <property type="molecule type" value="Genomic_DNA"/>
</dbReference>
<reference evidence="1 2" key="1">
    <citation type="submission" date="2018-11" db="EMBL/GenBank/DDBJ databases">
        <title>Complete genome sequence of Paenibacillus baekrokdamisoli strain KCTC 33723.</title>
        <authorList>
            <person name="Kang S.W."/>
            <person name="Lee K.C."/>
            <person name="Kim K.K."/>
            <person name="Kim J.S."/>
            <person name="Kim D.S."/>
            <person name="Ko S.H."/>
            <person name="Yang S.H."/>
            <person name="Lee J.S."/>
        </authorList>
    </citation>
    <scope>NUCLEOTIDE SEQUENCE [LARGE SCALE GENOMIC DNA]</scope>
    <source>
        <strain evidence="1 2">KCTC 33723</strain>
    </source>
</reference>
<proteinExistence type="predicted"/>
<protein>
    <submittedName>
        <fullName evidence="1">Uncharacterized protein</fullName>
    </submittedName>
</protein>
<accession>A0A3G9IY18</accession>